<protein>
    <recommendedName>
        <fullName evidence="1">N-acetyltransferase domain-containing protein</fullName>
    </recommendedName>
</protein>
<keyword evidence="3" id="KW-1185">Reference proteome</keyword>
<dbReference type="EMBL" id="LILC01000023">
    <property type="protein sequence ID" value="KOO42951.1"/>
    <property type="molecule type" value="Genomic_DNA"/>
</dbReference>
<dbReference type="AlphaFoldDB" id="A0A0M0KVW6"/>
<gene>
    <name evidence="2" type="ORF">AMD01_17610</name>
</gene>
<dbReference type="Gene3D" id="3.40.630.30">
    <property type="match status" value="1"/>
</dbReference>
<dbReference type="STRING" id="284581.AMD01_17610"/>
<accession>A0A0M0KVW6</accession>
<sequence length="176" mass="20221">MITVKELDLSWLPRIKEIDRTEEIEAIYTYKNETLAKEERKKVIPNWSPEGISEIIHTLSPIIKNNGHLVGAIDQDRLIGVAVLGGEWLPMHEKTLQMAFLYVSNGYRRQKVAQRLIDHVVFRAKEKGAMQLYVSATETNSALGFYFRYGFTIAKHVDPALFLKEPLDIHLTMPIK</sequence>
<dbReference type="SUPFAM" id="SSF55729">
    <property type="entry name" value="Acyl-CoA N-acyltransferases (Nat)"/>
    <property type="match status" value="1"/>
</dbReference>
<feature type="domain" description="N-acetyltransferase" evidence="1">
    <location>
        <begin position="13"/>
        <end position="176"/>
    </location>
</feature>
<proteinExistence type="predicted"/>
<dbReference type="InterPro" id="IPR016181">
    <property type="entry name" value="Acyl_CoA_acyltransferase"/>
</dbReference>
<dbReference type="GO" id="GO:0016747">
    <property type="term" value="F:acyltransferase activity, transferring groups other than amino-acyl groups"/>
    <property type="evidence" value="ECO:0007669"/>
    <property type="project" value="InterPro"/>
</dbReference>
<dbReference type="Proteomes" id="UP000037558">
    <property type="component" value="Unassembled WGS sequence"/>
</dbReference>
<evidence type="ECO:0000259" key="1">
    <source>
        <dbReference type="PROSITE" id="PS51186"/>
    </source>
</evidence>
<dbReference type="RefSeq" id="WP_053402756.1">
    <property type="nucleotide sequence ID" value="NZ_LILC01000023.1"/>
</dbReference>
<dbReference type="Pfam" id="PF00583">
    <property type="entry name" value="Acetyltransf_1"/>
    <property type="match status" value="1"/>
</dbReference>
<organism evidence="2 3">
    <name type="scientific">Priestia koreensis</name>
    <dbReference type="NCBI Taxonomy" id="284581"/>
    <lineage>
        <taxon>Bacteria</taxon>
        <taxon>Bacillati</taxon>
        <taxon>Bacillota</taxon>
        <taxon>Bacilli</taxon>
        <taxon>Bacillales</taxon>
        <taxon>Bacillaceae</taxon>
        <taxon>Priestia</taxon>
    </lineage>
</organism>
<dbReference type="CDD" id="cd04301">
    <property type="entry name" value="NAT_SF"/>
    <property type="match status" value="1"/>
</dbReference>
<dbReference type="PATRIC" id="fig|284581.3.peg.3034"/>
<reference evidence="3" key="1">
    <citation type="submission" date="2015-08" db="EMBL/GenBank/DDBJ databases">
        <title>Fjat-14210 dsm16467.</title>
        <authorList>
            <person name="Liu B."/>
            <person name="Wang J."/>
            <person name="Zhu Y."/>
            <person name="Liu G."/>
            <person name="Chen Q."/>
            <person name="Chen Z."/>
            <person name="Lan J."/>
            <person name="Che J."/>
            <person name="Ge C."/>
            <person name="Shi H."/>
            <person name="Pan Z."/>
            <person name="Liu X."/>
        </authorList>
    </citation>
    <scope>NUCLEOTIDE SEQUENCE [LARGE SCALE GENOMIC DNA]</scope>
    <source>
        <strain evidence="3">DSM 16467</strain>
    </source>
</reference>
<evidence type="ECO:0000313" key="2">
    <source>
        <dbReference type="EMBL" id="KOO42951.1"/>
    </source>
</evidence>
<comment type="caution">
    <text evidence="2">The sequence shown here is derived from an EMBL/GenBank/DDBJ whole genome shotgun (WGS) entry which is preliminary data.</text>
</comment>
<dbReference type="PROSITE" id="PS51186">
    <property type="entry name" value="GNAT"/>
    <property type="match status" value="1"/>
</dbReference>
<evidence type="ECO:0000313" key="3">
    <source>
        <dbReference type="Proteomes" id="UP000037558"/>
    </source>
</evidence>
<name>A0A0M0KVW6_9BACI</name>
<dbReference type="InterPro" id="IPR000182">
    <property type="entry name" value="GNAT_dom"/>
</dbReference>